<name>A0A438JVG5_VITVI</name>
<gene>
    <name evidence="2" type="primary">CALS9_13</name>
    <name evidence="2" type="ORF">CK203_009906</name>
</gene>
<protein>
    <submittedName>
        <fullName evidence="2">Callose synthase 9</fullName>
    </submittedName>
</protein>
<evidence type="ECO:0000313" key="2">
    <source>
        <dbReference type="EMBL" id="RVX12961.1"/>
    </source>
</evidence>
<dbReference type="Proteomes" id="UP000288805">
    <property type="component" value="Unassembled WGS sequence"/>
</dbReference>
<evidence type="ECO:0000313" key="3">
    <source>
        <dbReference type="Proteomes" id="UP000288805"/>
    </source>
</evidence>
<dbReference type="InterPro" id="IPR026899">
    <property type="entry name" value="FKS1-like_dom1"/>
</dbReference>
<reference evidence="2 3" key="1">
    <citation type="journal article" date="2018" name="PLoS Genet.">
        <title>Population sequencing reveals clonal diversity and ancestral inbreeding in the grapevine cultivar Chardonnay.</title>
        <authorList>
            <person name="Roach M.J."/>
            <person name="Johnson D.L."/>
            <person name="Bohlmann J."/>
            <person name="van Vuuren H.J."/>
            <person name="Jones S.J."/>
            <person name="Pretorius I.S."/>
            <person name="Schmidt S.A."/>
            <person name="Borneman A.R."/>
        </authorList>
    </citation>
    <scope>NUCLEOTIDE SEQUENCE [LARGE SCALE GENOMIC DNA]</scope>
    <source>
        <strain evidence="3">cv. Chardonnay</strain>
        <tissue evidence="2">Leaf</tissue>
    </source>
</reference>
<organism evidence="2 3">
    <name type="scientific">Vitis vinifera</name>
    <name type="common">Grape</name>
    <dbReference type="NCBI Taxonomy" id="29760"/>
    <lineage>
        <taxon>Eukaryota</taxon>
        <taxon>Viridiplantae</taxon>
        <taxon>Streptophyta</taxon>
        <taxon>Embryophyta</taxon>
        <taxon>Tracheophyta</taxon>
        <taxon>Spermatophyta</taxon>
        <taxon>Magnoliopsida</taxon>
        <taxon>eudicotyledons</taxon>
        <taxon>Gunneridae</taxon>
        <taxon>Pentapetalae</taxon>
        <taxon>rosids</taxon>
        <taxon>Vitales</taxon>
        <taxon>Vitaceae</taxon>
        <taxon>Viteae</taxon>
        <taxon>Vitis</taxon>
    </lineage>
</organism>
<feature type="domain" description="1,3-beta-glucan synthase component FKS1-like" evidence="1">
    <location>
        <begin position="200"/>
        <end position="336"/>
    </location>
</feature>
<comment type="caution">
    <text evidence="2">The sequence shown here is derived from an EMBL/GenBank/DDBJ whole genome shotgun (WGS) entry which is preliminary data.</text>
</comment>
<proteinExistence type="predicted"/>
<dbReference type="PANTHER" id="PTHR12741:SF47">
    <property type="entry name" value="CALLOSE SYNTHASE 9"/>
    <property type="match status" value="1"/>
</dbReference>
<dbReference type="PANTHER" id="PTHR12741">
    <property type="entry name" value="LYST-INTERACTING PROTEIN LIP5 DOPAMINE RESPONSIVE PROTEIN DRG-1"/>
    <property type="match status" value="1"/>
</dbReference>
<accession>A0A438JVG5</accession>
<dbReference type="SMART" id="SM01205">
    <property type="entry name" value="FKS1_dom1"/>
    <property type="match status" value="1"/>
</dbReference>
<dbReference type="EMBL" id="QGNW01000026">
    <property type="protein sequence ID" value="RVX12961.1"/>
    <property type="molecule type" value="Genomic_DNA"/>
</dbReference>
<evidence type="ECO:0000259" key="1">
    <source>
        <dbReference type="SMART" id="SM01205"/>
    </source>
</evidence>
<sequence length="502" mass="57127">MLKLRCCWQKDNVCNQREHVVHLLANEQSQLRILEETEPRLDADCLREGVSAKDLWVKEVATLLSLEDHCTGVSRFFKIHSAGSGRLGQKFDLEIEDLERLMSSLSHLYLSPFGHDSRAWSLSSLVALKKANTNDMIQLRRSYKALSLDVCLLCMESGEMILDEAAVRNVFMKSLGNYINWCTYLCIQPAFGNPQDVNREKMLLFVSLNFLIWVKLRTFDFSQNACATFFIILYDGGQPYDGCPQSNGWARMVRELDEMLRQQIATAQPANSCKSENGVSFLDQIISPLYEIVAAIKERVAWVLDVFLNSIEPSWVNGVGALWKKGGIFGIKLVVGRDGRKVRFWVDRWCGDEALSLSFPFLSFNDVEMVERFLFSLQGKRVVINLEDRIRWKEAKDESIDHRLKHCTKARVLWELLFSLSGVLWVLPSLVKEVLLGWHGLFVGRKRVKIDRSFLGKKGKMVLGDAFVFDMACLEGRREEICGSGELGIGAQVFTFVAPSTL</sequence>
<dbReference type="AlphaFoldDB" id="A0A438JVG5"/>